<accession>A0A6N4WGQ9</accession>
<dbReference type="KEGG" id="many:MANY_50550"/>
<dbReference type="GO" id="GO:0016020">
    <property type="term" value="C:membrane"/>
    <property type="evidence" value="ECO:0007669"/>
    <property type="project" value="InterPro"/>
</dbReference>
<dbReference type="InterPro" id="IPR003594">
    <property type="entry name" value="HATPase_dom"/>
</dbReference>
<dbReference type="Gene3D" id="3.30.450.40">
    <property type="match status" value="1"/>
</dbReference>
<reference evidence="6 7" key="1">
    <citation type="journal article" date="2019" name="Emerg. Microbes Infect.">
        <title>Comprehensive subspecies identification of 175 nontuberculous mycobacteria species based on 7547 genomic profiles.</title>
        <authorList>
            <person name="Matsumoto Y."/>
            <person name="Kinjo T."/>
            <person name="Motooka D."/>
            <person name="Nabeya D."/>
            <person name="Jung N."/>
            <person name="Uechi K."/>
            <person name="Horii T."/>
            <person name="Iida T."/>
            <person name="Fujita J."/>
            <person name="Nakamura S."/>
        </authorList>
    </citation>
    <scope>NUCLEOTIDE SEQUENCE [LARGE SCALE GENOMIC DNA]</scope>
    <source>
        <strain evidence="6 7">JCM 30275</strain>
    </source>
</reference>
<feature type="domain" description="Signal transduction histidine kinase subgroup 3 dimerisation and phosphoacceptor" evidence="5">
    <location>
        <begin position="240"/>
        <end position="306"/>
    </location>
</feature>
<dbReference type="InterPro" id="IPR011712">
    <property type="entry name" value="Sig_transdc_His_kin_sub3_dim/P"/>
</dbReference>
<dbReference type="AlphaFoldDB" id="A0A6N4WGQ9"/>
<dbReference type="GO" id="GO:0046983">
    <property type="term" value="F:protein dimerization activity"/>
    <property type="evidence" value="ECO:0007669"/>
    <property type="project" value="InterPro"/>
</dbReference>
<keyword evidence="7" id="KW-1185">Reference proteome</keyword>
<evidence type="ECO:0000256" key="3">
    <source>
        <dbReference type="ARBA" id="ARBA00023012"/>
    </source>
</evidence>
<evidence type="ECO:0000259" key="5">
    <source>
        <dbReference type="Pfam" id="PF07730"/>
    </source>
</evidence>
<feature type="domain" description="Histidine kinase/HSP90-like ATPase" evidence="4">
    <location>
        <begin position="351"/>
        <end position="450"/>
    </location>
</feature>
<dbReference type="RefSeq" id="WP_246224504.1">
    <property type="nucleotide sequence ID" value="NZ_AP022620.1"/>
</dbReference>
<evidence type="ECO:0000256" key="2">
    <source>
        <dbReference type="ARBA" id="ARBA00022777"/>
    </source>
</evidence>
<dbReference type="InterPro" id="IPR029016">
    <property type="entry name" value="GAF-like_dom_sf"/>
</dbReference>
<dbReference type="CDD" id="cd16917">
    <property type="entry name" value="HATPase_UhpB-NarQ-NarX-like"/>
    <property type="match status" value="1"/>
</dbReference>
<keyword evidence="2 6" id="KW-0418">Kinase</keyword>
<evidence type="ECO:0000313" key="7">
    <source>
        <dbReference type="Proteomes" id="UP000467249"/>
    </source>
</evidence>
<evidence type="ECO:0000256" key="1">
    <source>
        <dbReference type="ARBA" id="ARBA00022679"/>
    </source>
</evidence>
<organism evidence="6 7">
    <name type="scientific">Mycolicibacterium anyangense</name>
    <dbReference type="NCBI Taxonomy" id="1431246"/>
    <lineage>
        <taxon>Bacteria</taxon>
        <taxon>Bacillati</taxon>
        <taxon>Actinomycetota</taxon>
        <taxon>Actinomycetes</taxon>
        <taxon>Mycobacteriales</taxon>
        <taxon>Mycobacteriaceae</taxon>
        <taxon>Mycolicibacterium</taxon>
    </lineage>
</organism>
<evidence type="ECO:0000259" key="4">
    <source>
        <dbReference type="Pfam" id="PF02518"/>
    </source>
</evidence>
<keyword evidence="3" id="KW-0902">Two-component regulatory system</keyword>
<gene>
    <name evidence="6" type="ORF">MANY_50550</name>
</gene>
<dbReference type="Proteomes" id="UP000467249">
    <property type="component" value="Chromosome"/>
</dbReference>
<dbReference type="Gene3D" id="3.30.565.10">
    <property type="entry name" value="Histidine kinase-like ATPase, C-terminal domain"/>
    <property type="match status" value="1"/>
</dbReference>
<dbReference type="SUPFAM" id="SSF55781">
    <property type="entry name" value="GAF domain-like"/>
    <property type="match status" value="1"/>
</dbReference>
<evidence type="ECO:0000313" key="6">
    <source>
        <dbReference type="EMBL" id="BBZ79718.1"/>
    </source>
</evidence>
<dbReference type="Gene3D" id="1.20.5.1930">
    <property type="match status" value="1"/>
</dbReference>
<dbReference type="EMBL" id="AP022620">
    <property type="protein sequence ID" value="BBZ79718.1"/>
    <property type="molecule type" value="Genomic_DNA"/>
</dbReference>
<dbReference type="GO" id="GO:0000155">
    <property type="term" value="F:phosphorelay sensor kinase activity"/>
    <property type="evidence" value="ECO:0007669"/>
    <property type="project" value="InterPro"/>
</dbReference>
<keyword evidence="1" id="KW-0808">Transferase</keyword>
<dbReference type="NCBIfam" id="NF047786">
    <property type="entry name" value="his_kin_MadS"/>
    <property type="match status" value="1"/>
</dbReference>
<dbReference type="InterPro" id="IPR050482">
    <property type="entry name" value="Sensor_HK_TwoCompSys"/>
</dbReference>
<protein>
    <submittedName>
        <fullName evidence="6">Histidine kinase</fullName>
    </submittedName>
</protein>
<dbReference type="Pfam" id="PF02518">
    <property type="entry name" value="HATPase_c"/>
    <property type="match status" value="1"/>
</dbReference>
<name>A0A6N4WGQ9_9MYCO</name>
<dbReference type="PANTHER" id="PTHR24421">
    <property type="entry name" value="NITRATE/NITRITE SENSOR PROTEIN NARX-RELATED"/>
    <property type="match status" value="1"/>
</dbReference>
<dbReference type="SUPFAM" id="SSF55874">
    <property type="entry name" value="ATPase domain of HSP90 chaperone/DNA topoisomerase II/histidine kinase"/>
    <property type="match status" value="1"/>
</dbReference>
<dbReference type="Pfam" id="PF07730">
    <property type="entry name" value="HisKA_3"/>
    <property type="match status" value="1"/>
</dbReference>
<sequence>MTDVQVAQGPALRGPDLASLTGMRSSKSSYYREYRRSSERLESTLRSLDQISVAVVRTAEGPRALLTAVVQAAAAHLQAHWVVLAVADDALPQARPRFLGVDACGQLSDVEDEFEPQAREWLHVLRSRTPEEPYVDEAGLVVVPMTIDGLPVGGIAGLASDPELTEPLDVSVLRILVNQAAVALHSASLYHSSRALRTRADQLTAEASRHAHDLAIRNEELRSAQELLNAAQQREALDAERHRIARELHDSVTQYVLSAGMIVDVASTELASRSDELTDVAERLRGARDLTQHAVGQLRSAIYALNRVPERQAPQLPRLLERACQLHSRPGLLVELRLEGSPVALPAGGDQSLATLVGEALFNVSSHSGATRAVVRLSYQQDEIRLTIDDDGTGNPAALRTQLSVASAGDVDGSHRGLVNMDSRAQELGGVFRLRRSRLGGLRTLVEVPIRTEESVWQHIRR</sequence>
<dbReference type="InterPro" id="IPR036890">
    <property type="entry name" value="HATPase_C_sf"/>
</dbReference>
<proteinExistence type="predicted"/>